<reference evidence="3" key="1">
    <citation type="submission" date="2025-08" db="UniProtKB">
        <authorList>
            <consortium name="Ensembl"/>
        </authorList>
    </citation>
    <scope>IDENTIFICATION</scope>
</reference>
<dbReference type="Pfam" id="PF13843">
    <property type="entry name" value="DDE_Tnp_1_7"/>
    <property type="match status" value="1"/>
</dbReference>
<evidence type="ECO:0000259" key="2">
    <source>
        <dbReference type="PROSITE" id="PS50804"/>
    </source>
</evidence>
<dbReference type="Ensembl" id="ENSLCNT00005004384.1">
    <property type="protein sequence ID" value="ENSLCNP00005003887.1"/>
    <property type="gene ID" value="ENSLCNG00005002672.1"/>
</dbReference>
<dbReference type="SMART" id="SM00431">
    <property type="entry name" value="SCAN"/>
    <property type="match status" value="1"/>
</dbReference>
<dbReference type="InterPro" id="IPR029526">
    <property type="entry name" value="PGBD"/>
</dbReference>
<dbReference type="Proteomes" id="UP000472241">
    <property type="component" value="Unplaced"/>
</dbReference>
<proteinExistence type="predicted"/>
<dbReference type="InterPro" id="IPR052638">
    <property type="entry name" value="PiggyBac_TE-derived"/>
</dbReference>
<reference evidence="3" key="2">
    <citation type="submission" date="2025-09" db="UniProtKB">
        <authorList>
            <consortium name="Ensembl"/>
        </authorList>
    </citation>
    <scope>IDENTIFICATION</scope>
</reference>
<name>A0A667GAB9_LYNCA</name>
<dbReference type="AlphaFoldDB" id="A0A667GAB9"/>
<evidence type="ECO:0000256" key="1">
    <source>
        <dbReference type="PROSITE-ProRule" id="PRU00187"/>
    </source>
</evidence>
<evidence type="ECO:0000313" key="3">
    <source>
        <dbReference type="Ensembl" id="ENSLCNP00005003887.1"/>
    </source>
</evidence>
<dbReference type="GO" id="GO:0005634">
    <property type="term" value="C:nucleus"/>
    <property type="evidence" value="ECO:0007669"/>
    <property type="project" value="UniProtKB-SubCell"/>
</dbReference>
<dbReference type="Gene3D" id="1.10.4020.10">
    <property type="entry name" value="DNA breaking-rejoining enzymes"/>
    <property type="match status" value="1"/>
</dbReference>
<comment type="subcellular location">
    <subcellularLocation>
        <location evidence="1">Nucleus</location>
    </subcellularLocation>
</comment>
<dbReference type="PANTHER" id="PTHR47055:SF1">
    <property type="entry name" value="PIGGYBAC TRANSPOSABLE ELEMENT-DERIVED PROTEIN 1"/>
    <property type="match status" value="1"/>
</dbReference>
<protein>
    <submittedName>
        <fullName evidence="3">PiggyBac transposable element derived 1</fullName>
    </submittedName>
</protein>
<evidence type="ECO:0000313" key="4">
    <source>
        <dbReference type="Proteomes" id="UP000472241"/>
    </source>
</evidence>
<keyword evidence="4" id="KW-1185">Reference proteome</keyword>
<dbReference type="Pfam" id="PF02023">
    <property type="entry name" value="SCAN"/>
    <property type="match status" value="1"/>
</dbReference>
<dbReference type="InterPro" id="IPR038269">
    <property type="entry name" value="SCAN_sf"/>
</dbReference>
<dbReference type="PROSITE" id="PS50804">
    <property type="entry name" value="SCAN_BOX"/>
    <property type="match status" value="1"/>
</dbReference>
<feature type="domain" description="SCAN box" evidence="2">
    <location>
        <begin position="99"/>
        <end position="154"/>
    </location>
</feature>
<dbReference type="PANTHER" id="PTHR47055">
    <property type="entry name" value="DDE_TNP_1_7 DOMAIN-CONTAINING PROTEIN"/>
    <property type="match status" value="1"/>
</dbReference>
<organism evidence="3 4">
    <name type="scientific">Lynx canadensis</name>
    <name type="common">Canada lynx</name>
    <name type="synonym">Felis canadensis</name>
    <dbReference type="NCBI Taxonomy" id="61383"/>
    <lineage>
        <taxon>Eukaryota</taxon>
        <taxon>Metazoa</taxon>
        <taxon>Chordata</taxon>
        <taxon>Craniata</taxon>
        <taxon>Vertebrata</taxon>
        <taxon>Euteleostomi</taxon>
        <taxon>Mammalia</taxon>
        <taxon>Eutheria</taxon>
        <taxon>Laurasiatheria</taxon>
        <taxon>Carnivora</taxon>
        <taxon>Feliformia</taxon>
        <taxon>Felidae</taxon>
        <taxon>Felinae</taxon>
        <taxon>Lynx</taxon>
    </lineage>
</organism>
<dbReference type="SUPFAM" id="SSF47353">
    <property type="entry name" value="Retrovirus capsid dimerization domain-like"/>
    <property type="match status" value="1"/>
</dbReference>
<keyword evidence="1" id="KW-0539">Nucleus</keyword>
<dbReference type="InterPro" id="IPR003309">
    <property type="entry name" value="SCAN_dom"/>
</dbReference>
<sequence>MYLKLLLRGGAQGLHPSGREREREVPMLTARPALGPRLGLETGLGASTCGVGASSCLCRCSRSTTTSSPLSGCCPRTQAWSSAGRMVRNCSSTSSSRICQWLRPETHSKEQILELLVLEQLVTVLPAELQAWVRGQHPESGDEVVTALEDLEKDTGQQASVYTRGQDMHSLVTEYQGASSECQSLQLLPRVTALKCEPPELCQENPGEVSAEEAVSKDGLFNAKQETFEEIQQGAEASGAPNRDCMLQPPGTSVCTDRTVVHMNTLKDRHPGDLWARMHISSLEYAAGDITRKGRKKDKARVSELLQGLAFSGDSDVEEENKPEAHPAPKRLKISNVPEKNWTKRDLKPNFPSWSALDSGLLNLKSEKLNPVELFELFFDDETFSLIVNETNNYASQKNVNLEVTVQEIRCLFGILLLSGFVRRPRRGMYWEISDTDQNLVKDAIRRDRFELIFSYLHFADNNHLDQKDKFTKLRPLIKQMNRNFLLYAPLEEHYYFDKTMCECFDSDQFLNGKPIRIGYKIWCGTTTQGYLVWFEPHQEESSVMVDKDLNLGLGGNLVMHFADVLLERGQYPYHLCFDSFFTSVKLVSALKKKGVRATGTIRENRTEKCPLMNVEHMKKMKKGYFDFQVEENEEIILCRWHGDGIISLCSNAVGIEPASELSCADDEEIHQIAQPSIVKLYDECKEGVAKMDEIISKYRVRIRSKKWYSILVSYIIDVAMNNAWQLHRACNPDTSLDLLDFRRYVAHFYLENNANLSD</sequence>
<gene>
    <name evidence="3" type="primary">PGBD1</name>
</gene>
<dbReference type="GO" id="GO:0043565">
    <property type="term" value="F:sequence-specific DNA binding"/>
    <property type="evidence" value="ECO:0007669"/>
    <property type="project" value="TreeGrafter"/>
</dbReference>
<accession>A0A667GAB9</accession>